<dbReference type="InterPro" id="IPR016181">
    <property type="entry name" value="Acyl_CoA_acyltransferase"/>
</dbReference>
<dbReference type="OrthoDB" id="87299at2"/>
<evidence type="ECO:0000313" key="2">
    <source>
        <dbReference type="EMBL" id="TQR18511.1"/>
    </source>
</evidence>
<dbReference type="PANTHER" id="PTHR43617">
    <property type="entry name" value="L-AMINO ACID N-ACETYLTRANSFERASE"/>
    <property type="match status" value="1"/>
</dbReference>
<dbReference type="RefSeq" id="WP_142605035.1">
    <property type="nucleotide sequence ID" value="NZ_VDGG01000002.1"/>
</dbReference>
<protein>
    <submittedName>
        <fullName evidence="2">GNAT family N-acetyltransferase</fullName>
    </submittedName>
</protein>
<gene>
    <name evidence="2" type="ORF">FG383_01275</name>
</gene>
<dbReference type="Proteomes" id="UP000318937">
    <property type="component" value="Unassembled WGS sequence"/>
</dbReference>
<comment type="caution">
    <text evidence="2">The sequence shown here is derived from an EMBL/GenBank/DDBJ whole genome shotgun (WGS) entry which is preliminary data.</text>
</comment>
<proteinExistence type="predicted"/>
<keyword evidence="3" id="KW-1185">Reference proteome</keyword>
<reference evidence="2 3" key="1">
    <citation type="submission" date="2019-05" db="EMBL/GenBank/DDBJ databases">
        <title>Psychrobacillus vulpis sp. nov., a new species isolated from feces of a red fox that inhabits in The Tablas de Daimiel Natural Park, Albacete, Spain.</title>
        <authorList>
            <person name="Rodriguez M."/>
            <person name="Reina J.C."/>
            <person name="Bejar V."/>
            <person name="Llamas I."/>
        </authorList>
    </citation>
    <scope>NUCLEOTIDE SEQUENCE [LARGE SCALE GENOMIC DNA]</scope>
    <source>
        <strain evidence="2 3">NHI-2</strain>
    </source>
</reference>
<dbReference type="InterPro" id="IPR050276">
    <property type="entry name" value="MshD_Acetyltransferase"/>
</dbReference>
<dbReference type="AlphaFoldDB" id="A0A544TM27"/>
<name>A0A544TM27_9BACI</name>
<dbReference type="Pfam" id="PF13673">
    <property type="entry name" value="Acetyltransf_10"/>
    <property type="match status" value="1"/>
</dbReference>
<dbReference type="CDD" id="cd04301">
    <property type="entry name" value="NAT_SF"/>
    <property type="match status" value="1"/>
</dbReference>
<dbReference type="InterPro" id="IPR000182">
    <property type="entry name" value="GNAT_dom"/>
</dbReference>
<dbReference type="SUPFAM" id="SSF55729">
    <property type="entry name" value="Acyl-CoA N-acyltransferases (Nat)"/>
    <property type="match status" value="2"/>
</dbReference>
<sequence>MGIILSEAKDIEKLALFLEEMNNNSETHIGYCGKLKSEIYHTLVHHFSDLDISKYFTVAYENDEIIGAIGFDIDVENQSAEVWGPFIRNKSQYSGLADALWDKVIALSNNKIHEFSFFINKENTFAQQFAIKKKAVYKGNHLVLKAVHSHLGNVDLHQIKPFNTKYRDSFTTLHETAFPNTYYTASEIIQRLSEYNQLLVMTDKDEMIIGYVYVEAKPEHKEGTIEYIAVSSEHQKQGIGTKLIQAALAHLFSFSEMEEIILSVAKDNDKAIHLYKASGFHEMHELIYYLHS</sequence>
<dbReference type="Pfam" id="PF00583">
    <property type="entry name" value="Acetyltransf_1"/>
    <property type="match status" value="1"/>
</dbReference>
<keyword evidence="2" id="KW-0808">Transferase</keyword>
<accession>A0A544TM27</accession>
<dbReference type="Gene3D" id="3.40.630.30">
    <property type="match status" value="2"/>
</dbReference>
<feature type="domain" description="N-acetyltransferase" evidence="1">
    <location>
        <begin position="157"/>
        <end position="292"/>
    </location>
</feature>
<dbReference type="EMBL" id="VDGG01000002">
    <property type="protein sequence ID" value="TQR18511.1"/>
    <property type="molecule type" value="Genomic_DNA"/>
</dbReference>
<organism evidence="2 3">
    <name type="scientific">Psychrobacillus soli</name>
    <dbReference type="NCBI Taxonomy" id="1543965"/>
    <lineage>
        <taxon>Bacteria</taxon>
        <taxon>Bacillati</taxon>
        <taxon>Bacillota</taxon>
        <taxon>Bacilli</taxon>
        <taxon>Bacillales</taxon>
        <taxon>Bacillaceae</taxon>
        <taxon>Psychrobacillus</taxon>
    </lineage>
</organism>
<dbReference type="PROSITE" id="PS51186">
    <property type="entry name" value="GNAT"/>
    <property type="match status" value="1"/>
</dbReference>
<dbReference type="GO" id="GO:0016747">
    <property type="term" value="F:acyltransferase activity, transferring groups other than amino-acyl groups"/>
    <property type="evidence" value="ECO:0007669"/>
    <property type="project" value="InterPro"/>
</dbReference>
<evidence type="ECO:0000259" key="1">
    <source>
        <dbReference type="PROSITE" id="PS51186"/>
    </source>
</evidence>
<evidence type="ECO:0000313" key="3">
    <source>
        <dbReference type="Proteomes" id="UP000318937"/>
    </source>
</evidence>